<evidence type="ECO:0000256" key="11">
    <source>
        <dbReference type="PIRNR" id="PIRNR004967"/>
    </source>
</evidence>
<evidence type="ECO:0000256" key="8">
    <source>
        <dbReference type="ARBA" id="ARBA00023004"/>
    </source>
</evidence>
<dbReference type="SFLD" id="SFLDS00032">
    <property type="entry name" value="Radical_SAM_3-amino-3-carboxyp"/>
    <property type="match status" value="1"/>
</dbReference>
<dbReference type="Pfam" id="PF01866">
    <property type="entry name" value="Diphthamide_syn"/>
    <property type="match status" value="1"/>
</dbReference>
<dbReference type="InterPro" id="IPR016435">
    <property type="entry name" value="DPH1/DPH2"/>
</dbReference>
<sequence>MSSTDPQVIRAKPLDDRKRVNVSVKSQIPTEILDNKELNARISSSLPPNYNFEFHKTIWRLRSSGAKRVALQFPEGLFVFAITIADIIEDFTECDVIIMGDVTYGSCCIDDLTANAMSCDFIVHFGHSCLVPVNHMVNGIKVLYVFVDIKIDLWHFIETIAQNFNPQTHYLSISGTVQFVSSMHSAAKELRERHGFRVLTPQSKPLSPGEVLGCTAPQLPPEVNTIVFLADGRFHLEAIMIANPTVDAFKYNPYNKEITQEFYDTNKMMSFRRNAIRETTKVCNDSGVFGVILGTLGRQGNPRVLHNLITNINKYTKCQTISVLLPEIKAEVLGLFEEVDAWVQIACPRLSIDWGTNFTSKPLLTPFELNVSLNAVTDNYKGLTNGYAMDFYSTQSAGNWTPNHKCHQNCSCDQNK</sequence>
<dbReference type="OrthoDB" id="1649088at2759"/>
<dbReference type="GO" id="GO:0051539">
    <property type="term" value="F:4 iron, 4 sulfur cluster binding"/>
    <property type="evidence" value="ECO:0007669"/>
    <property type="project" value="UniProtKB-UniRule"/>
</dbReference>
<dbReference type="InterPro" id="IPR042265">
    <property type="entry name" value="DPH1/DPH2_3"/>
</dbReference>
<evidence type="ECO:0000313" key="12">
    <source>
        <dbReference type="EMBL" id="CAD7644692.1"/>
    </source>
</evidence>
<proteinExistence type="inferred from homology"/>
<comment type="pathway">
    <text evidence="1 11">Protein modification; peptidyl-diphthamide biosynthesis.</text>
</comment>
<keyword evidence="13" id="KW-1185">Reference proteome</keyword>
<evidence type="ECO:0000256" key="6">
    <source>
        <dbReference type="ARBA" id="ARBA00022691"/>
    </source>
</evidence>
<evidence type="ECO:0000256" key="4">
    <source>
        <dbReference type="ARBA" id="ARBA00021915"/>
    </source>
</evidence>
<keyword evidence="9" id="KW-0411">Iron-sulfur</keyword>
<dbReference type="Gene3D" id="3.40.50.11840">
    <property type="entry name" value="Diphthamide synthesis DPH1/DPH2 domain 1"/>
    <property type="match status" value="1"/>
</dbReference>
<organism evidence="12">
    <name type="scientific">Oppiella nova</name>
    <dbReference type="NCBI Taxonomy" id="334625"/>
    <lineage>
        <taxon>Eukaryota</taxon>
        <taxon>Metazoa</taxon>
        <taxon>Ecdysozoa</taxon>
        <taxon>Arthropoda</taxon>
        <taxon>Chelicerata</taxon>
        <taxon>Arachnida</taxon>
        <taxon>Acari</taxon>
        <taxon>Acariformes</taxon>
        <taxon>Sarcoptiformes</taxon>
        <taxon>Oribatida</taxon>
        <taxon>Brachypylina</taxon>
        <taxon>Oppioidea</taxon>
        <taxon>Oppiidae</taxon>
        <taxon>Oppiella</taxon>
    </lineage>
</organism>
<gene>
    <name evidence="12" type="ORF">ONB1V03_LOCUS4810</name>
</gene>
<keyword evidence="6 11" id="KW-0949">S-adenosyl-L-methionine</keyword>
<dbReference type="EC" id="2.5.1.108" evidence="3 11"/>
<keyword evidence="5 11" id="KW-0808">Transferase</keyword>
<dbReference type="PANTHER" id="PTHR10762">
    <property type="entry name" value="DIPHTHAMIDE BIOSYNTHESIS PROTEIN"/>
    <property type="match status" value="1"/>
</dbReference>
<dbReference type="FunFam" id="3.40.50.11840:FF:000001">
    <property type="entry name" value="2-(3-amino-3-carboxypropyl)histidine synthase subunit 1"/>
    <property type="match status" value="1"/>
</dbReference>
<name>A0A7R9LN42_9ACAR</name>
<dbReference type="InterPro" id="IPR042263">
    <property type="entry name" value="DPH1/DPH2_1"/>
</dbReference>
<comment type="similarity">
    <text evidence="2 11">Belongs to the DPH1/DPH2 family. DPH1 subfamily.</text>
</comment>
<evidence type="ECO:0000313" key="13">
    <source>
        <dbReference type="Proteomes" id="UP000728032"/>
    </source>
</evidence>
<keyword evidence="7" id="KW-0479">Metal-binding</keyword>
<dbReference type="InterPro" id="IPR042264">
    <property type="entry name" value="DPH1/DPH2_2"/>
</dbReference>
<comment type="catalytic activity">
    <reaction evidence="10 11">
        <text>L-histidyl-[translation elongation factor 2] + S-adenosyl-L-methionine = 2-[(3S)-amino-3-carboxypropyl]-L-histidyl-[translation elongation factor 2] + S-methyl-5'-thioadenosine + H(+)</text>
        <dbReference type="Rhea" id="RHEA:36783"/>
        <dbReference type="Rhea" id="RHEA-COMP:9748"/>
        <dbReference type="Rhea" id="RHEA-COMP:9749"/>
        <dbReference type="ChEBI" id="CHEBI:15378"/>
        <dbReference type="ChEBI" id="CHEBI:17509"/>
        <dbReference type="ChEBI" id="CHEBI:29979"/>
        <dbReference type="ChEBI" id="CHEBI:59789"/>
        <dbReference type="ChEBI" id="CHEBI:73995"/>
        <dbReference type="EC" id="2.5.1.108"/>
    </reaction>
</comment>
<protein>
    <recommendedName>
        <fullName evidence="4 11">2-(3-amino-3-carboxypropyl)histidine synthase subunit 1</fullName>
        <ecNumber evidence="3 11">2.5.1.108</ecNumber>
    </recommendedName>
</protein>
<dbReference type="GO" id="GO:0046872">
    <property type="term" value="F:metal ion binding"/>
    <property type="evidence" value="ECO:0007669"/>
    <property type="project" value="UniProtKB-KW"/>
</dbReference>
<dbReference type="PIRSF" id="PIRSF004967">
    <property type="entry name" value="DPH1"/>
    <property type="match status" value="1"/>
</dbReference>
<dbReference type="Gene3D" id="3.40.50.11860">
    <property type="entry name" value="Diphthamide synthesis DPH1/DPH2 domain 3"/>
    <property type="match status" value="1"/>
</dbReference>
<evidence type="ECO:0000256" key="2">
    <source>
        <dbReference type="ARBA" id="ARBA00010173"/>
    </source>
</evidence>
<dbReference type="NCBIfam" id="TIGR00322">
    <property type="entry name" value="diphth2_R"/>
    <property type="match status" value="1"/>
</dbReference>
<keyword evidence="11" id="KW-0004">4Fe-4S</keyword>
<dbReference type="InterPro" id="IPR035435">
    <property type="entry name" value="DPH1/DPH2_euk_archaea"/>
</dbReference>
<dbReference type="Proteomes" id="UP000728032">
    <property type="component" value="Unassembled WGS sequence"/>
</dbReference>
<dbReference type="EMBL" id="OC916593">
    <property type="protein sequence ID" value="CAD7644692.1"/>
    <property type="molecule type" value="Genomic_DNA"/>
</dbReference>
<evidence type="ECO:0000256" key="10">
    <source>
        <dbReference type="ARBA" id="ARBA00048403"/>
    </source>
</evidence>
<keyword evidence="8" id="KW-0408">Iron</keyword>
<reference evidence="12" key="1">
    <citation type="submission" date="2020-11" db="EMBL/GenBank/DDBJ databases">
        <authorList>
            <person name="Tran Van P."/>
        </authorList>
    </citation>
    <scope>NUCLEOTIDE SEQUENCE</scope>
</reference>
<dbReference type="PANTHER" id="PTHR10762:SF1">
    <property type="entry name" value="2-(3-AMINO-3-CARBOXYPROPYL)HISTIDINE SYNTHASE SUBUNIT 1"/>
    <property type="match status" value="1"/>
</dbReference>
<evidence type="ECO:0000256" key="7">
    <source>
        <dbReference type="ARBA" id="ARBA00022723"/>
    </source>
</evidence>
<dbReference type="GO" id="GO:0090560">
    <property type="term" value="F:2-(3-amino-3-carboxypropyl)histidine synthase activity"/>
    <property type="evidence" value="ECO:0007669"/>
    <property type="project" value="UniProtKB-UniRule"/>
</dbReference>
<accession>A0A7R9LN42</accession>
<comment type="function">
    <text evidence="11">Catalyzes the first step of diphthamide biosynthesis, a post-translational modification of histidine which occurs in elongation factor 2.</text>
</comment>
<dbReference type="EMBL" id="CAJPVJ010001768">
    <property type="protein sequence ID" value="CAG2165266.1"/>
    <property type="molecule type" value="Genomic_DNA"/>
</dbReference>
<dbReference type="GO" id="GO:0017183">
    <property type="term" value="P:protein histidyl modification to diphthamide"/>
    <property type="evidence" value="ECO:0007669"/>
    <property type="project" value="UniProtKB-UniRule"/>
</dbReference>
<evidence type="ECO:0000256" key="9">
    <source>
        <dbReference type="ARBA" id="ARBA00023014"/>
    </source>
</evidence>
<dbReference type="Gene3D" id="3.40.50.11850">
    <property type="entry name" value="Diphthamide synthesis DPH1/DPH2 domain 2"/>
    <property type="match status" value="1"/>
</dbReference>
<dbReference type="FunFam" id="3.40.50.11850:FF:000001">
    <property type="entry name" value="2-(3-amino-3-carboxypropyl)histidine synthase subunit 1"/>
    <property type="match status" value="1"/>
</dbReference>
<evidence type="ECO:0000256" key="1">
    <source>
        <dbReference type="ARBA" id="ARBA00005156"/>
    </source>
</evidence>
<evidence type="ECO:0000256" key="3">
    <source>
        <dbReference type="ARBA" id="ARBA00012221"/>
    </source>
</evidence>
<dbReference type="UniPathway" id="UPA00559"/>
<evidence type="ECO:0000256" key="5">
    <source>
        <dbReference type="ARBA" id="ARBA00022679"/>
    </source>
</evidence>
<comment type="cofactor">
    <cofactor evidence="11">
        <name>[4Fe-4S] cluster</name>
        <dbReference type="ChEBI" id="CHEBI:49883"/>
    </cofactor>
    <text evidence="11">Binds 1 [4Fe-4S] cluster per subunit. The cluster is coordinated with 3 cysteines and an exchangeable S-adenosyl-L-methionine.</text>
</comment>
<dbReference type="AlphaFoldDB" id="A0A7R9LN42"/>